<sequence length="337" mass="38565">MTAIFNQSEFDDYLTAFTASLDYRQLHRNEQKQVAQIVTFLFEGAPQKFGCAFDELTFEQLLELALNLQPQPLFRKQVKAFPQVLRAMLRYQQSPLLVPIRDWLKTNKQELAASQSLAVDRRLGDCLAARVRQQNVDPLVTTYLPNWLAQFAQDPLIAAILVDQQQQATNDLQRFFQEIQRRTRRNALIAPKQQVSAVIENMYPAAAAETRRQFCLSLYLFLYLINDNYNLAASAMSSAVAAWSEAVNHVLKDHGGTWWNKFYHELQVGLAQGGGLHRLPANPRTAFTRAVKRIEGRADWSDHDDDEYVDAEIRRLSGEDNAELFAAAETRDEELPF</sequence>
<gene>
    <name evidence="1" type="ORF">ACFQHW_10240</name>
</gene>
<protein>
    <submittedName>
        <fullName evidence="1">Uncharacterized protein</fullName>
    </submittedName>
</protein>
<comment type="caution">
    <text evidence="1">The sequence shown here is derived from an EMBL/GenBank/DDBJ whole genome shotgun (WGS) entry which is preliminary data.</text>
</comment>
<evidence type="ECO:0000313" key="1">
    <source>
        <dbReference type="EMBL" id="MFC6315940.1"/>
    </source>
</evidence>
<dbReference type="Proteomes" id="UP001596310">
    <property type="component" value="Unassembled WGS sequence"/>
</dbReference>
<organism evidence="1 2">
    <name type="scientific">Lapidilactobacillus achengensis</name>
    <dbReference type="NCBI Taxonomy" id="2486000"/>
    <lineage>
        <taxon>Bacteria</taxon>
        <taxon>Bacillati</taxon>
        <taxon>Bacillota</taxon>
        <taxon>Bacilli</taxon>
        <taxon>Lactobacillales</taxon>
        <taxon>Lactobacillaceae</taxon>
        <taxon>Lapidilactobacillus</taxon>
    </lineage>
</organism>
<evidence type="ECO:0000313" key="2">
    <source>
        <dbReference type="Proteomes" id="UP001596310"/>
    </source>
</evidence>
<accession>A0ABW1UTG8</accession>
<reference evidence="2" key="1">
    <citation type="journal article" date="2019" name="Int. J. Syst. Evol. Microbiol.">
        <title>The Global Catalogue of Microorganisms (GCM) 10K type strain sequencing project: providing services to taxonomists for standard genome sequencing and annotation.</title>
        <authorList>
            <consortium name="The Broad Institute Genomics Platform"/>
            <consortium name="The Broad Institute Genome Sequencing Center for Infectious Disease"/>
            <person name="Wu L."/>
            <person name="Ma J."/>
        </authorList>
    </citation>
    <scope>NUCLEOTIDE SEQUENCE [LARGE SCALE GENOMIC DNA]</scope>
    <source>
        <strain evidence="2">CCM 8897</strain>
    </source>
</reference>
<name>A0ABW1UTG8_9LACO</name>
<keyword evidence="2" id="KW-1185">Reference proteome</keyword>
<proteinExistence type="predicted"/>
<dbReference type="EMBL" id="JBHSSM010000022">
    <property type="protein sequence ID" value="MFC6315940.1"/>
    <property type="molecule type" value="Genomic_DNA"/>
</dbReference>
<dbReference type="RefSeq" id="WP_125599960.1">
    <property type="nucleotide sequence ID" value="NZ_JBHSSM010000022.1"/>
</dbReference>